<dbReference type="Gene3D" id="3.40.720.10">
    <property type="entry name" value="Alkaline Phosphatase, subunit A"/>
    <property type="match status" value="1"/>
</dbReference>
<feature type="domain" description="Sulfatase N-terminal" evidence="3">
    <location>
        <begin position="27"/>
        <end position="349"/>
    </location>
</feature>
<gene>
    <name evidence="4" type="ORF">DC53_18635</name>
</gene>
<dbReference type="GO" id="GO:0016787">
    <property type="term" value="F:hydrolase activity"/>
    <property type="evidence" value="ECO:0007669"/>
    <property type="project" value="UniProtKB-KW"/>
</dbReference>
<reference evidence="4 5" key="1">
    <citation type="submission" date="2014-04" db="EMBL/GenBank/DDBJ databases">
        <title>Pseudoalteromonas galatheae sp. nov., isolated from a deep-sea polychaete near Canal Concepcion, Chile.</title>
        <authorList>
            <person name="Machado H.R."/>
            <person name="Gram L."/>
            <person name="Vynne N.G."/>
        </authorList>
    </citation>
    <scope>NUCLEOTIDE SEQUENCE [LARGE SCALE GENOMIC DNA]</scope>
    <source>
        <strain evidence="4 5">KMM216</strain>
    </source>
</reference>
<dbReference type="PANTHER" id="PTHR42693">
    <property type="entry name" value="ARYLSULFATASE FAMILY MEMBER"/>
    <property type="match status" value="1"/>
</dbReference>
<protein>
    <submittedName>
        <fullName evidence="4">Sulfatase</fullName>
    </submittedName>
</protein>
<dbReference type="EMBL" id="JJNZ01000074">
    <property type="protein sequence ID" value="KDC49069.1"/>
    <property type="molecule type" value="Genomic_DNA"/>
</dbReference>
<dbReference type="AlphaFoldDB" id="A0ABD3Y5F0"/>
<evidence type="ECO:0000256" key="1">
    <source>
        <dbReference type="ARBA" id="ARBA00008779"/>
    </source>
</evidence>
<comment type="caution">
    <text evidence="4">The sequence shown here is derived from an EMBL/GenBank/DDBJ whole genome shotgun (WGS) entry which is preliminary data.</text>
</comment>
<evidence type="ECO:0000259" key="3">
    <source>
        <dbReference type="Pfam" id="PF00884"/>
    </source>
</evidence>
<dbReference type="Pfam" id="PF00884">
    <property type="entry name" value="Sulfatase"/>
    <property type="match status" value="1"/>
</dbReference>
<dbReference type="Proteomes" id="UP000027154">
    <property type="component" value="Unassembled WGS sequence"/>
</dbReference>
<dbReference type="RefSeq" id="WP_033031683.1">
    <property type="nucleotide sequence ID" value="NZ_JJNZ01000074.1"/>
</dbReference>
<accession>A0ABD3Y5F0</accession>
<evidence type="ECO:0000256" key="2">
    <source>
        <dbReference type="ARBA" id="ARBA00022801"/>
    </source>
</evidence>
<dbReference type="Gene3D" id="3.30.1120.10">
    <property type="match status" value="1"/>
</dbReference>
<comment type="similarity">
    <text evidence="1">Belongs to the sulfatase family.</text>
</comment>
<evidence type="ECO:0000313" key="4">
    <source>
        <dbReference type="EMBL" id="KDC49069.1"/>
    </source>
</evidence>
<organism evidence="4 5">
    <name type="scientific">Pseudoalteromonas fuliginea</name>
    <dbReference type="NCBI Taxonomy" id="1872678"/>
    <lineage>
        <taxon>Bacteria</taxon>
        <taxon>Pseudomonadati</taxon>
        <taxon>Pseudomonadota</taxon>
        <taxon>Gammaproteobacteria</taxon>
        <taxon>Alteromonadales</taxon>
        <taxon>Pseudoalteromonadaceae</taxon>
        <taxon>Pseudoalteromonas</taxon>
    </lineage>
</organism>
<keyword evidence="2" id="KW-0378">Hydrolase</keyword>
<sequence length="470" mass="53460">MRIHLKSIYWLLLLSVFSNLCYGEEQPNILLIISDDAGYHDFGFQGSEVMQTPTIDKLASQSVVFEQAYVTAAVCGPSRAGLYTGKYQQRFGFEENNVPGYMSKSGFTGDKMGLPFTQITMADHLKELGYHTGLFGKWHQGNHDDYHPTKRGFDNFYGFREGARGYFAYGKAEQQAYPSQKMERDFKHYIEHEGYLTDALATQTSHFIGQSVVNKQPFFAVLSFSAVHAPMQATNADLAQFPHLTGKRKILAAMNFAMDRAIAVVLDKLNALKISDNTLVVFINDNGGPTDQNYANNYPLSGTKANHLEGGIRVPMLLKWPKRLSSNNTRYTYPVSSLDLLPTFIHAANGKVTEQMQLDGVDLMPFLLSKSTQRPHQTLYWKKESRAAIRDKDLKLLRFPDRPAELYDLSVDVSENHNLASSQPNQVANLMKKLFQWELTLERPLWQLKREYEGHAMTRMDGYRIHQKNN</sequence>
<dbReference type="InterPro" id="IPR050738">
    <property type="entry name" value="Sulfatase"/>
</dbReference>
<proteinExistence type="inferred from homology"/>
<dbReference type="InterPro" id="IPR000917">
    <property type="entry name" value="Sulfatase_N"/>
</dbReference>
<dbReference type="PANTHER" id="PTHR42693:SF53">
    <property type="entry name" value="ENDO-4-O-SULFATASE"/>
    <property type="match status" value="1"/>
</dbReference>
<dbReference type="SUPFAM" id="SSF53649">
    <property type="entry name" value="Alkaline phosphatase-like"/>
    <property type="match status" value="1"/>
</dbReference>
<dbReference type="InterPro" id="IPR017850">
    <property type="entry name" value="Alkaline_phosphatase_core_sf"/>
</dbReference>
<evidence type="ECO:0000313" key="5">
    <source>
        <dbReference type="Proteomes" id="UP000027154"/>
    </source>
</evidence>
<name>A0ABD3Y5F0_9GAMM</name>